<dbReference type="GO" id="GO:0007508">
    <property type="term" value="P:larval heart development"/>
    <property type="evidence" value="ECO:0007669"/>
    <property type="project" value="TreeGrafter"/>
</dbReference>
<gene>
    <name evidence="3" type="ORF">FJT64_003567</name>
</gene>
<dbReference type="PANTHER" id="PTHR33395">
    <property type="entry name" value="TRANSCRIPTASE, PUTATIVE-RELATED-RELATED"/>
    <property type="match status" value="1"/>
</dbReference>
<dbReference type="InterPro" id="IPR036691">
    <property type="entry name" value="Endo/exonu/phosph_ase_sf"/>
</dbReference>
<dbReference type="GO" id="GO:0061343">
    <property type="term" value="P:cell adhesion involved in heart morphogenesis"/>
    <property type="evidence" value="ECO:0007669"/>
    <property type="project" value="TreeGrafter"/>
</dbReference>
<feature type="region of interest" description="Disordered" evidence="1">
    <location>
        <begin position="358"/>
        <end position="389"/>
    </location>
</feature>
<accession>A0A6A4VYB6</accession>
<evidence type="ECO:0000256" key="1">
    <source>
        <dbReference type="SAM" id="MobiDB-lite"/>
    </source>
</evidence>
<proteinExistence type="predicted"/>
<feature type="domain" description="Endonuclease/exonuclease/phosphatase" evidence="2">
    <location>
        <begin position="12"/>
        <end position="161"/>
    </location>
</feature>
<comment type="caution">
    <text evidence="3">The sequence shown here is derived from an EMBL/GenBank/DDBJ whole genome shotgun (WGS) entry which is preliminary data.</text>
</comment>
<evidence type="ECO:0000313" key="3">
    <source>
        <dbReference type="EMBL" id="KAF0299165.1"/>
    </source>
</evidence>
<organism evidence="3 4">
    <name type="scientific">Amphibalanus amphitrite</name>
    <name type="common">Striped barnacle</name>
    <name type="synonym">Balanus amphitrite</name>
    <dbReference type="NCBI Taxonomy" id="1232801"/>
    <lineage>
        <taxon>Eukaryota</taxon>
        <taxon>Metazoa</taxon>
        <taxon>Ecdysozoa</taxon>
        <taxon>Arthropoda</taxon>
        <taxon>Crustacea</taxon>
        <taxon>Multicrustacea</taxon>
        <taxon>Cirripedia</taxon>
        <taxon>Thoracica</taxon>
        <taxon>Thoracicalcarea</taxon>
        <taxon>Balanomorpha</taxon>
        <taxon>Balanoidea</taxon>
        <taxon>Balanidae</taxon>
        <taxon>Amphibalaninae</taxon>
        <taxon>Amphibalanus</taxon>
    </lineage>
</organism>
<dbReference type="OrthoDB" id="6382096at2759"/>
<dbReference type="Pfam" id="PF03372">
    <property type="entry name" value="Exo_endo_phos"/>
    <property type="match status" value="1"/>
</dbReference>
<sequence>MVRRDRASSTNGQRVRGGGVAILHRNSIQCQALKTPETRLLETLWLSVTWRGGRPAIVGVIYRPPDGSVCHAVEELQEQLREVLLRNRPVFLLGDININVLNTQSADVRRYQAALAELNMTQLIDRPTHPLPTPAALDHIVTNIKIPPARVEVIETDISDHLPIAISAPVGRLRKLPVERTTRSWRHADWDAICLDLLLKDWTFLNTEGDINTMVEKFTATWWEVIDRHCPARTRRYRRAGCPWITDDPDLREAMAERDAAYRAWLDLRTPESRADFCRRRNSVKGRLARARREFLGRQLVTSDRRQFWSSLKRFFLTSDSAAPTSDSSQGELQARADSFNDFFSSVGSKIADDLRDDVAAGRPSSPAHRCVIGLPSRAGHSARAGQSG</sequence>
<dbReference type="EMBL" id="VIIS01001390">
    <property type="protein sequence ID" value="KAF0299165.1"/>
    <property type="molecule type" value="Genomic_DNA"/>
</dbReference>
<dbReference type="Gene3D" id="3.60.10.10">
    <property type="entry name" value="Endonuclease/exonuclease/phosphatase"/>
    <property type="match status" value="1"/>
</dbReference>
<dbReference type="GO" id="GO:0031012">
    <property type="term" value="C:extracellular matrix"/>
    <property type="evidence" value="ECO:0007669"/>
    <property type="project" value="TreeGrafter"/>
</dbReference>
<dbReference type="AlphaFoldDB" id="A0A6A4VYB6"/>
<dbReference type="Proteomes" id="UP000440578">
    <property type="component" value="Unassembled WGS sequence"/>
</dbReference>
<dbReference type="GO" id="GO:0003824">
    <property type="term" value="F:catalytic activity"/>
    <property type="evidence" value="ECO:0007669"/>
    <property type="project" value="InterPro"/>
</dbReference>
<evidence type="ECO:0000259" key="2">
    <source>
        <dbReference type="Pfam" id="PF03372"/>
    </source>
</evidence>
<protein>
    <recommendedName>
        <fullName evidence="2">Endonuclease/exonuclease/phosphatase domain-containing protein</fullName>
    </recommendedName>
</protein>
<keyword evidence="4" id="KW-1185">Reference proteome</keyword>
<reference evidence="3 4" key="1">
    <citation type="submission" date="2019-07" db="EMBL/GenBank/DDBJ databases">
        <title>Draft genome assembly of a fouling barnacle, Amphibalanus amphitrite (Darwin, 1854): The first reference genome for Thecostraca.</title>
        <authorList>
            <person name="Kim W."/>
        </authorList>
    </citation>
    <scope>NUCLEOTIDE SEQUENCE [LARGE SCALE GENOMIC DNA]</scope>
    <source>
        <strain evidence="3">SNU_AA5</strain>
        <tissue evidence="3">Soma without cirri and trophi</tissue>
    </source>
</reference>
<evidence type="ECO:0000313" key="4">
    <source>
        <dbReference type="Proteomes" id="UP000440578"/>
    </source>
</evidence>
<name>A0A6A4VYB6_AMPAM</name>
<dbReference type="SUPFAM" id="SSF56219">
    <property type="entry name" value="DNase I-like"/>
    <property type="match status" value="1"/>
</dbReference>
<dbReference type="PANTHER" id="PTHR33395:SF22">
    <property type="entry name" value="REVERSE TRANSCRIPTASE DOMAIN-CONTAINING PROTEIN"/>
    <property type="match status" value="1"/>
</dbReference>
<dbReference type="InterPro" id="IPR005135">
    <property type="entry name" value="Endo/exonuclease/phosphatase"/>
</dbReference>